<dbReference type="PANTHER" id="PTHR35008">
    <property type="entry name" value="BLL4482 PROTEIN-RELATED"/>
    <property type="match status" value="1"/>
</dbReference>
<dbReference type="Proteomes" id="UP001597510">
    <property type="component" value="Unassembled WGS sequence"/>
</dbReference>
<evidence type="ECO:0000256" key="3">
    <source>
        <dbReference type="ARBA" id="ARBA00023004"/>
    </source>
</evidence>
<keyword evidence="8" id="KW-1185">Reference proteome</keyword>
<dbReference type="SUPFAM" id="SSF46626">
    <property type="entry name" value="Cytochrome c"/>
    <property type="match status" value="2"/>
</dbReference>
<sequence length="327" mass="36925">MKKTLRIIGYFLLFVVVVVGLLLAYVKFALPNIEAPEDLKVEATPERIERGKYLAYNVTVCMDCHSARDYSLFSAPLVEGSDGKGGEVFDRKFGFPGRFIAKNITPFNLKDWTDGEIYRAITSGVKKDGTPIFPVMPYAYYGKMDKEDIYSIIAFLRTLKPIENVTEEPVADFPMNFIMNTIPKKPEHVKMPDPANEVEYGKYLVYSAGCFECHSKPDDKGNKIEGMDFAGGWSFTIGEGKTVTSANITPDKETGIGNYTKEAFITRFKAYADSSYKAHPVGKEEFNTIMPWMMYAGMTEKDLGAMYEFLKTVKPIKNKVEKFVYKP</sequence>
<evidence type="ECO:0000259" key="6">
    <source>
        <dbReference type="PROSITE" id="PS51007"/>
    </source>
</evidence>
<dbReference type="InterPro" id="IPR009056">
    <property type="entry name" value="Cyt_c-like_dom"/>
</dbReference>
<keyword evidence="5" id="KW-0472">Membrane</keyword>
<evidence type="ECO:0000313" key="8">
    <source>
        <dbReference type="Proteomes" id="UP001597510"/>
    </source>
</evidence>
<dbReference type="RefSeq" id="WP_340239056.1">
    <property type="nucleotide sequence ID" value="NZ_JBBEWC010000011.1"/>
</dbReference>
<dbReference type="Gene3D" id="1.10.760.10">
    <property type="entry name" value="Cytochrome c-like domain"/>
    <property type="match status" value="2"/>
</dbReference>
<reference evidence="8" key="1">
    <citation type="journal article" date="2019" name="Int. J. Syst. Evol. Microbiol.">
        <title>The Global Catalogue of Microorganisms (GCM) 10K type strain sequencing project: providing services to taxonomists for standard genome sequencing and annotation.</title>
        <authorList>
            <consortium name="The Broad Institute Genomics Platform"/>
            <consortium name="The Broad Institute Genome Sequencing Center for Infectious Disease"/>
            <person name="Wu L."/>
            <person name="Ma J."/>
        </authorList>
    </citation>
    <scope>NUCLEOTIDE SEQUENCE [LARGE SCALE GENOMIC DNA]</scope>
    <source>
        <strain evidence="8">KCTC 52344</strain>
    </source>
</reference>
<evidence type="ECO:0000256" key="5">
    <source>
        <dbReference type="SAM" id="Phobius"/>
    </source>
</evidence>
<keyword evidence="5" id="KW-0812">Transmembrane</keyword>
<dbReference type="InterPro" id="IPR036909">
    <property type="entry name" value="Cyt_c-like_dom_sf"/>
</dbReference>
<evidence type="ECO:0000256" key="1">
    <source>
        <dbReference type="ARBA" id="ARBA00022617"/>
    </source>
</evidence>
<organism evidence="7 8">
    <name type="scientific">Emticicia soli</name>
    <dbReference type="NCBI Taxonomy" id="2027878"/>
    <lineage>
        <taxon>Bacteria</taxon>
        <taxon>Pseudomonadati</taxon>
        <taxon>Bacteroidota</taxon>
        <taxon>Cytophagia</taxon>
        <taxon>Cytophagales</taxon>
        <taxon>Leadbetterellaceae</taxon>
        <taxon>Emticicia</taxon>
    </lineage>
</organism>
<proteinExistence type="predicted"/>
<feature type="transmembrane region" description="Helical" evidence="5">
    <location>
        <begin position="7"/>
        <end position="26"/>
    </location>
</feature>
<evidence type="ECO:0000256" key="4">
    <source>
        <dbReference type="PROSITE-ProRule" id="PRU00433"/>
    </source>
</evidence>
<dbReference type="PROSITE" id="PS51007">
    <property type="entry name" value="CYTC"/>
    <property type="match status" value="1"/>
</dbReference>
<evidence type="ECO:0000313" key="7">
    <source>
        <dbReference type="EMBL" id="MFD2520407.1"/>
    </source>
</evidence>
<dbReference type="InterPro" id="IPR051459">
    <property type="entry name" value="Cytochrome_c-type_DH"/>
</dbReference>
<keyword evidence="1 4" id="KW-0349">Heme</keyword>
<keyword evidence="5" id="KW-1133">Transmembrane helix</keyword>
<comment type="caution">
    <text evidence="7">The sequence shown here is derived from an EMBL/GenBank/DDBJ whole genome shotgun (WGS) entry which is preliminary data.</text>
</comment>
<keyword evidence="3 4" id="KW-0408">Iron</keyword>
<protein>
    <submittedName>
        <fullName evidence="7">C-type cytochrome</fullName>
    </submittedName>
</protein>
<feature type="domain" description="Cytochrome c" evidence="6">
    <location>
        <begin position="46"/>
        <end position="160"/>
    </location>
</feature>
<evidence type="ECO:0000256" key="2">
    <source>
        <dbReference type="ARBA" id="ARBA00022723"/>
    </source>
</evidence>
<dbReference type="PANTHER" id="PTHR35008:SF4">
    <property type="entry name" value="BLL4482 PROTEIN"/>
    <property type="match status" value="1"/>
</dbReference>
<name>A0ABW5J5R1_9BACT</name>
<accession>A0ABW5J5R1</accession>
<gene>
    <name evidence="7" type="ORF">ACFSR2_05910</name>
</gene>
<dbReference type="EMBL" id="JBHULC010000005">
    <property type="protein sequence ID" value="MFD2520407.1"/>
    <property type="molecule type" value="Genomic_DNA"/>
</dbReference>
<keyword evidence="2 4" id="KW-0479">Metal-binding</keyword>